<organism evidence="2 3">
    <name type="scientific">Mycena pura</name>
    <dbReference type="NCBI Taxonomy" id="153505"/>
    <lineage>
        <taxon>Eukaryota</taxon>
        <taxon>Fungi</taxon>
        <taxon>Dikarya</taxon>
        <taxon>Basidiomycota</taxon>
        <taxon>Agaricomycotina</taxon>
        <taxon>Agaricomycetes</taxon>
        <taxon>Agaricomycetidae</taxon>
        <taxon>Agaricales</taxon>
        <taxon>Marasmiineae</taxon>
        <taxon>Mycenaceae</taxon>
        <taxon>Mycena</taxon>
    </lineage>
</organism>
<dbReference type="Proteomes" id="UP001219525">
    <property type="component" value="Unassembled WGS sequence"/>
</dbReference>
<dbReference type="InterPro" id="IPR036047">
    <property type="entry name" value="F-box-like_dom_sf"/>
</dbReference>
<evidence type="ECO:0000313" key="2">
    <source>
        <dbReference type="EMBL" id="KAJ7199574.1"/>
    </source>
</evidence>
<dbReference type="Pfam" id="PF12937">
    <property type="entry name" value="F-box-like"/>
    <property type="match status" value="1"/>
</dbReference>
<dbReference type="Gene3D" id="1.20.1280.50">
    <property type="match status" value="1"/>
</dbReference>
<sequence length="550" mass="62579">MLCQSCHHPLPPADALPTSTQAKELSELLRTSSAPRNLSHFHSIITSSTTALAWYDSEIRGLQASLNGLMAGRDKLQEYVAGCKSVIAPIHQLPAEILCEIFTPFSQNPFLEDVDSWKDERRNLAKSDLLVVSHVCAHWRQLILETPRLWSNIAVYSYYWPQGSESLQLLELLVTALERGGSHPLQLKLDLGLSNLPVAAQQLLIHRLVQHSHRWQNVELEVDAKQLALFRDMKGRLAMLKSIDLHICDADDQPVPEAAPDFDGFELAPQLTQVNLTFEADLRDWCPKFPWSQLDLMRFSKRTQDMLLLRRIMENLSDHASFYIEAWWDNIDLLPQTPMITSQIYRFEVGPPPLGVEFGPLVLGRLFGGLTLPRLRTLTFKSLAPHPNTGNEIIRWPTDAFGSLARRSSFCSTLQLLQLSPGLVVTEDDLLCSLETLAALRILEISDQKTRDGLHILITDMLLQRLAYLPDTPHQCPVPQLKHLVCTTLFEFTGKVYFDFVVSRLKLNAASRFHVTLRRHEYATRELEPDVHRNLLDLVATESRMRFLLE</sequence>
<dbReference type="EMBL" id="JARJCW010000067">
    <property type="protein sequence ID" value="KAJ7199574.1"/>
    <property type="molecule type" value="Genomic_DNA"/>
</dbReference>
<dbReference type="AlphaFoldDB" id="A0AAD6V072"/>
<evidence type="ECO:0000313" key="3">
    <source>
        <dbReference type="Proteomes" id="UP001219525"/>
    </source>
</evidence>
<feature type="domain" description="F-box" evidence="1">
    <location>
        <begin position="90"/>
        <end position="153"/>
    </location>
</feature>
<protein>
    <recommendedName>
        <fullName evidence="1">F-box domain-containing protein</fullName>
    </recommendedName>
</protein>
<evidence type="ECO:0000259" key="1">
    <source>
        <dbReference type="Pfam" id="PF12937"/>
    </source>
</evidence>
<dbReference type="InterPro" id="IPR001810">
    <property type="entry name" value="F-box_dom"/>
</dbReference>
<reference evidence="2" key="1">
    <citation type="submission" date="2023-03" db="EMBL/GenBank/DDBJ databases">
        <title>Massive genome expansion in bonnet fungi (Mycena s.s.) driven by repeated elements and novel gene families across ecological guilds.</title>
        <authorList>
            <consortium name="Lawrence Berkeley National Laboratory"/>
            <person name="Harder C.B."/>
            <person name="Miyauchi S."/>
            <person name="Viragh M."/>
            <person name="Kuo A."/>
            <person name="Thoen E."/>
            <person name="Andreopoulos B."/>
            <person name="Lu D."/>
            <person name="Skrede I."/>
            <person name="Drula E."/>
            <person name="Henrissat B."/>
            <person name="Morin E."/>
            <person name="Kohler A."/>
            <person name="Barry K."/>
            <person name="LaButti K."/>
            <person name="Morin E."/>
            <person name="Salamov A."/>
            <person name="Lipzen A."/>
            <person name="Mereny Z."/>
            <person name="Hegedus B."/>
            <person name="Baldrian P."/>
            <person name="Stursova M."/>
            <person name="Weitz H."/>
            <person name="Taylor A."/>
            <person name="Grigoriev I.V."/>
            <person name="Nagy L.G."/>
            <person name="Martin F."/>
            <person name="Kauserud H."/>
        </authorList>
    </citation>
    <scope>NUCLEOTIDE SEQUENCE</scope>
    <source>
        <strain evidence="2">9144</strain>
    </source>
</reference>
<comment type="caution">
    <text evidence="2">The sequence shown here is derived from an EMBL/GenBank/DDBJ whole genome shotgun (WGS) entry which is preliminary data.</text>
</comment>
<accession>A0AAD6V072</accession>
<gene>
    <name evidence="2" type="ORF">GGX14DRAFT_401177</name>
</gene>
<keyword evidence="3" id="KW-1185">Reference proteome</keyword>
<name>A0AAD6V072_9AGAR</name>
<dbReference type="SUPFAM" id="SSF81383">
    <property type="entry name" value="F-box domain"/>
    <property type="match status" value="1"/>
</dbReference>
<proteinExistence type="predicted"/>